<dbReference type="GO" id="GO:0016020">
    <property type="term" value="C:membrane"/>
    <property type="evidence" value="ECO:0007669"/>
    <property type="project" value="TreeGrafter"/>
</dbReference>
<gene>
    <name evidence="8" type="ORF">A5892_17385</name>
</gene>
<evidence type="ECO:0000256" key="4">
    <source>
        <dbReference type="ARBA" id="ARBA00022833"/>
    </source>
</evidence>
<comment type="similarity">
    <text evidence="6">Belongs to the peptidase M48 family.</text>
</comment>
<dbReference type="PANTHER" id="PTHR22726">
    <property type="entry name" value="METALLOENDOPEPTIDASE OMA1"/>
    <property type="match status" value="1"/>
</dbReference>
<evidence type="ECO:0000256" key="3">
    <source>
        <dbReference type="ARBA" id="ARBA00022801"/>
    </source>
</evidence>
<dbReference type="InterPro" id="IPR051156">
    <property type="entry name" value="Mito/Outer_Membr_Metalloprot"/>
</dbReference>
<protein>
    <submittedName>
        <fullName evidence="8">Peptidase</fullName>
    </submittedName>
</protein>
<dbReference type="CDD" id="cd07331">
    <property type="entry name" value="M48C_Oma1_like"/>
    <property type="match status" value="1"/>
</dbReference>
<evidence type="ECO:0000256" key="6">
    <source>
        <dbReference type="RuleBase" id="RU003983"/>
    </source>
</evidence>
<dbReference type="Gene3D" id="3.30.2010.10">
    <property type="entry name" value="Metalloproteases ('zincins'), catalytic domain"/>
    <property type="match status" value="1"/>
</dbReference>
<reference evidence="8 9" key="1">
    <citation type="submission" date="2016-04" db="EMBL/GenBank/DDBJ databases">
        <title>Complete Genome Sequence of Halotalea alkalilenta IHB B 13600.</title>
        <authorList>
            <person name="Swarnkar M.K."/>
            <person name="Sharma A."/>
            <person name="Kaushal K."/>
            <person name="Soni R."/>
            <person name="Rana S."/>
            <person name="Singh A.K."/>
            <person name="Gulati A."/>
        </authorList>
    </citation>
    <scope>NUCLEOTIDE SEQUENCE [LARGE SCALE GENOMIC DNA]</scope>
    <source>
        <strain evidence="8 9">IHB B 13600</strain>
    </source>
</reference>
<proteinExistence type="inferred from homology"/>
<evidence type="ECO:0000256" key="2">
    <source>
        <dbReference type="ARBA" id="ARBA00022723"/>
    </source>
</evidence>
<evidence type="ECO:0000259" key="7">
    <source>
        <dbReference type="Pfam" id="PF01435"/>
    </source>
</evidence>
<dbReference type="KEGG" id="haa:A5892_17385"/>
<dbReference type="GO" id="GO:0004222">
    <property type="term" value="F:metalloendopeptidase activity"/>
    <property type="evidence" value="ECO:0007669"/>
    <property type="project" value="InterPro"/>
</dbReference>
<accession>A0A172YKN5</accession>
<keyword evidence="3 6" id="KW-0378">Hydrolase</keyword>
<sequence length="249" mass="26334">MTIALLAGCVTSPEGRSQLALFSNQELDAQGAAAFAELSAQTPTLQGAQANYVSCVADAITAQVPASSGYTQWQVRLFDSDEVNAFALPGGYIGVYRGLLGVAADQNQLAAVIGHEVAHVLAHHANERVSNTALTQYGLGVAQSLGGEQLGSLLGLGAQYGVLLPYSRRQESEADVLGLDLMARAGFEPQAAITLWNNMERATQGATQPEWASTHPDSQRRIAELQNRLAIAEPLYRAAQSEGRRPSCG</sequence>
<dbReference type="GO" id="GO:0046872">
    <property type="term" value="F:metal ion binding"/>
    <property type="evidence" value="ECO:0007669"/>
    <property type="project" value="UniProtKB-KW"/>
</dbReference>
<feature type="domain" description="Peptidase M48" evidence="7">
    <location>
        <begin position="57"/>
        <end position="228"/>
    </location>
</feature>
<dbReference type="AlphaFoldDB" id="A0A172YKN5"/>
<keyword evidence="4 6" id="KW-0862">Zinc</keyword>
<dbReference type="PANTHER" id="PTHR22726:SF24">
    <property type="entry name" value="M48 FAMILY METALLOPEPTIDASE"/>
    <property type="match status" value="1"/>
</dbReference>
<evidence type="ECO:0000313" key="9">
    <source>
        <dbReference type="Proteomes" id="UP000077875"/>
    </source>
</evidence>
<keyword evidence="5 6" id="KW-0482">Metalloprotease</keyword>
<keyword evidence="2" id="KW-0479">Metal-binding</keyword>
<evidence type="ECO:0000256" key="5">
    <source>
        <dbReference type="ARBA" id="ARBA00023049"/>
    </source>
</evidence>
<dbReference type="Proteomes" id="UP000077875">
    <property type="component" value="Chromosome"/>
</dbReference>
<name>A0A172YKN5_9GAMM</name>
<keyword evidence="1 6" id="KW-0645">Protease</keyword>
<dbReference type="EMBL" id="CP015243">
    <property type="protein sequence ID" value="ANF59750.1"/>
    <property type="molecule type" value="Genomic_DNA"/>
</dbReference>
<dbReference type="InterPro" id="IPR001915">
    <property type="entry name" value="Peptidase_M48"/>
</dbReference>
<organism evidence="8 9">
    <name type="scientific">Halotalea alkalilenta</name>
    <dbReference type="NCBI Taxonomy" id="376489"/>
    <lineage>
        <taxon>Bacteria</taxon>
        <taxon>Pseudomonadati</taxon>
        <taxon>Pseudomonadota</taxon>
        <taxon>Gammaproteobacteria</taxon>
        <taxon>Oceanospirillales</taxon>
        <taxon>Halomonadaceae</taxon>
        <taxon>Halotalea</taxon>
    </lineage>
</organism>
<dbReference type="Pfam" id="PF01435">
    <property type="entry name" value="Peptidase_M48"/>
    <property type="match status" value="1"/>
</dbReference>
<dbReference type="GO" id="GO:0051603">
    <property type="term" value="P:proteolysis involved in protein catabolic process"/>
    <property type="evidence" value="ECO:0007669"/>
    <property type="project" value="TreeGrafter"/>
</dbReference>
<comment type="cofactor">
    <cofactor evidence="6">
        <name>Zn(2+)</name>
        <dbReference type="ChEBI" id="CHEBI:29105"/>
    </cofactor>
    <text evidence="6">Binds 1 zinc ion per subunit.</text>
</comment>
<keyword evidence="9" id="KW-1185">Reference proteome</keyword>
<dbReference type="STRING" id="376489.A5892_17385"/>
<evidence type="ECO:0000256" key="1">
    <source>
        <dbReference type="ARBA" id="ARBA00022670"/>
    </source>
</evidence>
<evidence type="ECO:0000313" key="8">
    <source>
        <dbReference type="EMBL" id="ANF59750.1"/>
    </source>
</evidence>